<evidence type="ECO:0000256" key="4">
    <source>
        <dbReference type="ARBA" id="ARBA00022989"/>
    </source>
</evidence>
<feature type="transmembrane region" description="Helical" evidence="6">
    <location>
        <begin position="57"/>
        <end position="77"/>
    </location>
</feature>
<dbReference type="SUPFAM" id="SSF103473">
    <property type="entry name" value="MFS general substrate transporter"/>
    <property type="match status" value="1"/>
</dbReference>
<dbReference type="Pfam" id="PF07690">
    <property type="entry name" value="MFS_1"/>
    <property type="match status" value="1"/>
</dbReference>
<feature type="transmembrane region" description="Helical" evidence="6">
    <location>
        <begin position="108"/>
        <end position="132"/>
    </location>
</feature>
<feature type="transmembrane region" description="Helical" evidence="6">
    <location>
        <begin position="84"/>
        <end position="102"/>
    </location>
</feature>
<dbReference type="Proteomes" id="UP000245629">
    <property type="component" value="Chromosome 1"/>
</dbReference>
<organism evidence="8 9">
    <name type="scientific">Azospirillum thermophilum</name>
    <dbReference type="NCBI Taxonomy" id="2202148"/>
    <lineage>
        <taxon>Bacteria</taxon>
        <taxon>Pseudomonadati</taxon>
        <taxon>Pseudomonadota</taxon>
        <taxon>Alphaproteobacteria</taxon>
        <taxon>Rhodospirillales</taxon>
        <taxon>Azospirillaceae</taxon>
        <taxon>Azospirillum</taxon>
    </lineage>
</organism>
<dbReference type="KEGG" id="azz:DEW08_02330"/>
<dbReference type="PANTHER" id="PTHR42718">
    <property type="entry name" value="MAJOR FACILITATOR SUPERFAMILY MULTIDRUG TRANSPORTER MFSC"/>
    <property type="match status" value="1"/>
</dbReference>
<dbReference type="InterPro" id="IPR020846">
    <property type="entry name" value="MFS_dom"/>
</dbReference>
<name>A0A2S2CLC0_9PROT</name>
<dbReference type="RefSeq" id="WP_109324152.1">
    <property type="nucleotide sequence ID" value="NZ_CP029352.1"/>
</dbReference>
<evidence type="ECO:0000259" key="7">
    <source>
        <dbReference type="PROSITE" id="PS50850"/>
    </source>
</evidence>
<keyword evidence="4 6" id="KW-1133">Transmembrane helix</keyword>
<dbReference type="Gene3D" id="1.20.1720.10">
    <property type="entry name" value="Multidrug resistance protein D"/>
    <property type="match status" value="1"/>
</dbReference>
<evidence type="ECO:0000256" key="2">
    <source>
        <dbReference type="ARBA" id="ARBA00022448"/>
    </source>
</evidence>
<proteinExistence type="predicted"/>
<gene>
    <name evidence="8" type="ORF">DEW08_02330</name>
</gene>
<comment type="subcellular location">
    <subcellularLocation>
        <location evidence="1">Membrane</location>
        <topology evidence="1">Multi-pass membrane protein</topology>
    </subcellularLocation>
</comment>
<evidence type="ECO:0000256" key="1">
    <source>
        <dbReference type="ARBA" id="ARBA00004141"/>
    </source>
</evidence>
<protein>
    <recommendedName>
        <fullName evidence="7">Major facilitator superfamily (MFS) profile domain-containing protein</fullName>
    </recommendedName>
</protein>
<dbReference type="PROSITE" id="PS50850">
    <property type="entry name" value="MFS"/>
    <property type="match status" value="1"/>
</dbReference>
<dbReference type="AlphaFoldDB" id="A0A2S2CLC0"/>
<keyword evidence="2" id="KW-0813">Transport</keyword>
<dbReference type="InterPro" id="IPR036259">
    <property type="entry name" value="MFS_trans_sf"/>
</dbReference>
<dbReference type="PANTHER" id="PTHR42718:SF9">
    <property type="entry name" value="MAJOR FACILITATOR SUPERFAMILY MULTIDRUG TRANSPORTER MFSC"/>
    <property type="match status" value="1"/>
</dbReference>
<evidence type="ECO:0000256" key="6">
    <source>
        <dbReference type="SAM" id="Phobius"/>
    </source>
</evidence>
<dbReference type="PRINTS" id="PR01036">
    <property type="entry name" value="TCRTETB"/>
</dbReference>
<reference evidence="9" key="1">
    <citation type="submission" date="2018-05" db="EMBL/GenBank/DDBJ databases">
        <title>Azospirillum thermophila sp. nov., a novel isolated from hot spring.</title>
        <authorList>
            <person name="Zhao Z."/>
        </authorList>
    </citation>
    <scope>NUCLEOTIDE SEQUENCE [LARGE SCALE GENOMIC DNA]</scope>
    <source>
        <strain evidence="9">CFH 70021</strain>
    </source>
</reference>
<keyword evidence="5 6" id="KW-0472">Membrane</keyword>
<keyword evidence="3 6" id="KW-0812">Transmembrane</keyword>
<keyword evidence="9" id="KW-1185">Reference proteome</keyword>
<dbReference type="GO" id="GO:0016020">
    <property type="term" value="C:membrane"/>
    <property type="evidence" value="ECO:0007669"/>
    <property type="project" value="UniProtKB-SubCell"/>
</dbReference>
<evidence type="ECO:0000313" key="8">
    <source>
        <dbReference type="EMBL" id="AWK85170.1"/>
    </source>
</evidence>
<evidence type="ECO:0000256" key="5">
    <source>
        <dbReference type="ARBA" id="ARBA00023136"/>
    </source>
</evidence>
<dbReference type="GO" id="GO:0022857">
    <property type="term" value="F:transmembrane transporter activity"/>
    <property type="evidence" value="ECO:0007669"/>
    <property type="project" value="InterPro"/>
</dbReference>
<dbReference type="OrthoDB" id="9800416at2"/>
<accession>A0A2S2CLC0</accession>
<dbReference type="EMBL" id="CP029352">
    <property type="protein sequence ID" value="AWK85170.1"/>
    <property type="molecule type" value="Genomic_DNA"/>
</dbReference>
<evidence type="ECO:0000256" key="3">
    <source>
        <dbReference type="ARBA" id="ARBA00022692"/>
    </source>
</evidence>
<evidence type="ECO:0000313" key="9">
    <source>
        <dbReference type="Proteomes" id="UP000245629"/>
    </source>
</evidence>
<dbReference type="InterPro" id="IPR011701">
    <property type="entry name" value="MFS"/>
</dbReference>
<sequence length="247" mass="25752">MSSTDQSVPAVTVRARWLATASAMLGTFSVVLAATILNVALPQLMTVFAVDRQTIQWLVTGFLAAMTTAMLLSAWSVERFGIRATFVAAMLVFSAGSLLGAASPGVAWLIVARILQGAAAGIVQPLGMMVIFRVFHPAERGKGFGIYGLGVILAPSIAPVLGGLLVDLFSWRATFLVALPVCLVAVPWRSSICRAAATGCRHAASTLPGCCCWRERWPSCSGPCRAACRSAGTSRWCAAASPPGAPG</sequence>
<feature type="transmembrane region" description="Helical" evidence="6">
    <location>
        <begin position="171"/>
        <end position="188"/>
    </location>
</feature>
<feature type="domain" description="Major facilitator superfamily (MFS) profile" evidence="7">
    <location>
        <begin position="19"/>
        <end position="247"/>
    </location>
</feature>
<feature type="transmembrane region" description="Helical" evidence="6">
    <location>
        <begin position="144"/>
        <end position="165"/>
    </location>
</feature>